<accession>A0A5Q2WKH0</accession>
<dbReference type="EMBL" id="MN369753">
    <property type="protein sequence ID" value="QGH79336.1"/>
    <property type="molecule type" value="Genomic_DNA"/>
</dbReference>
<name>A0A5Q2WKH0_9CAUD</name>
<dbReference type="GeneID" id="65122617"/>
<dbReference type="Proteomes" id="UP000364713">
    <property type="component" value="Segment"/>
</dbReference>
<dbReference type="RefSeq" id="YP_010104669.1">
    <property type="nucleotide sequence ID" value="NC_055820.1"/>
</dbReference>
<proteinExistence type="predicted"/>
<organism evidence="1 2">
    <name type="scientific">Gordonia phage Sukkupi</name>
    <dbReference type="NCBI Taxonomy" id="2653747"/>
    <lineage>
        <taxon>Viruses</taxon>
        <taxon>Duplodnaviria</taxon>
        <taxon>Heunggongvirae</taxon>
        <taxon>Uroviricota</taxon>
        <taxon>Caudoviricetes</taxon>
        <taxon>Zierdtviridae</taxon>
        <taxon>Emilbogenvirinae</taxon>
        <taxon>Sukkupivirus</taxon>
        <taxon>Sukkupivirus sukkupi</taxon>
    </lineage>
</organism>
<protein>
    <submittedName>
        <fullName evidence="1">Uncharacterized protein</fullName>
    </submittedName>
</protein>
<evidence type="ECO:0000313" key="2">
    <source>
        <dbReference type="Proteomes" id="UP000364713"/>
    </source>
</evidence>
<evidence type="ECO:0000313" key="1">
    <source>
        <dbReference type="EMBL" id="QGH79336.1"/>
    </source>
</evidence>
<reference evidence="1 2" key="1">
    <citation type="submission" date="2019-08" db="EMBL/GenBank/DDBJ databases">
        <authorList>
            <person name="Cotto-Pereira A.M."/>
            <person name="Aviles-Rivera I.N."/>
            <person name="Cartagena-Torres H."/>
            <person name="Gonzalez-Negron N.G."/>
            <person name="Millan-Laboy A.S."/>
            <person name="Rios-Rosa Y."/>
            <person name="Rivera-Cruz A."/>
            <person name="Rivera-Espinal N.S."/>
            <person name="Rodriguez-Cotto F.E."/>
            <person name="Rosa-Flores A.N."/>
            <person name="Fernandez-Martinez M."/>
            <person name="Rubin M.R."/>
            <person name="Vazquez E."/>
            <person name="Washington J.M."/>
            <person name="Garlena R.A."/>
            <person name="Russell D.A."/>
            <person name="Pope W.H."/>
            <person name="Jacobs-Sera D."/>
            <person name="Hatfull G.F."/>
        </authorList>
    </citation>
    <scope>NUCLEOTIDE SEQUENCE [LARGE SCALE GENOMIC DNA]</scope>
</reference>
<keyword evidence="2" id="KW-1185">Reference proteome</keyword>
<sequence>MPYRAQNRNMIAAVRHPGHTAGVPCCLPTCHGRRHRVTSVSARHTAAHVERIEP</sequence>
<dbReference type="KEGG" id="vg:65122617"/>
<gene>
    <name evidence="1" type="primary">90</name>
    <name evidence="1" type="ORF">SEA_SUKKUPI_90</name>
</gene>